<proteinExistence type="predicted"/>
<gene>
    <name evidence="1" type="ORF">GMARGA_LOCUS41507</name>
</gene>
<feature type="non-terminal residue" evidence="1">
    <location>
        <position position="1"/>
    </location>
</feature>
<name>A0ABN7XE20_GIGMA</name>
<dbReference type="Proteomes" id="UP000789901">
    <property type="component" value="Unassembled WGS sequence"/>
</dbReference>
<dbReference type="EMBL" id="CAJVQB010115158">
    <property type="protein sequence ID" value="CAG8852686.1"/>
    <property type="molecule type" value="Genomic_DNA"/>
</dbReference>
<evidence type="ECO:0000313" key="2">
    <source>
        <dbReference type="Proteomes" id="UP000789901"/>
    </source>
</evidence>
<accession>A0ABN7XE20</accession>
<sequence length="51" mass="5963">YNVEMEARQMVKIVNQVVSQQLLFDPTWSYIKLNDILNSDSTQDKIEANMT</sequence>
<reference evidence="1 2" key="1">
    <citation type="submission" date="2021-06" db="EMBL/GenBank/DDBJ databases">
        <authorList>
            <person name="Kallberg Y."/>
            <person name="Tangrot J."/>
            <person name="Rosling A."/>
        </authorList>
    </citation>
    <scope>NUCLEOTIDE SEQUENCE [LARGE SCALE GENOMIC DNA]</scope>
    <source>
        <strain evidence="1 2">120-4 pot B 10/14</strain>
    </source>
</reference>
<comment type="caution">
    <text evidence="1">The sequence shown here is derived from an EMBL/GenBank/DDBJ whole genome shotgun (WGS) entry which is preliminary data.</text>
</comment>
<evidence type="ECO:0000313" key="1">
    <source>
        <dbReference type="EMBL" id="CAG8852686.1"/>
    </source>
</evidence>
<keyword evidence="2" id="KW-1185">Reference proteome</keyword>
<organism evidence="1 2">
    <name type="scientific">Gigaspora margarita</name>
    <dbReference type="NCBI Taxonomy" id="4874"/>
    <lineage>
        <taxon>Eukaryota</taxon>
        <taxon>Fungi</taxon>
        <taxon>Fungi incertae sedis</taxon>
        <taxon>Mucoromycota</taxon>
        <taxon>Glomeromycotina</taxon>
        <taxon>Glomeromycetes</taxon>
        <taxon>Diversisporales</taxon>
        <taxon>Gigasporaceae</taxon>
        <taxon>Gigaspora</taxon>
    </lineage>
</organism>
<protein>
    <submittedName>
        <fullName evidence="1">33696_t:CDS:1</fullName>
    </submittedName>
</protein>